<keyword evidence="1" id="KW-1133">Transmembrane helix</keyword>
<evidence type="ECO:0000256" key="1">
    <source>
        <dbReference type="SAM" id="Phobius"/>
    </source>
</evidence>
<protein>
    <recommendedName>
        <fullName evidence="4">DNA-binding transcriptional regulator of glucitol operon</fullName>
    </recommendedName>
</protein>
<name>A0A1M5RWC3_9ACTN</name>
<dbReference type="STRING" id="1206085.SAMN05443575_3670"/>
<sequence length="130" mass="14851">MRRYAFAVRPGWLFLHLVTIALAVTMILLGRWQLTVSEHQHFNIRNFGYALQWWAFTAFTLIMWFKVVRDRVRQGEAVADVPGATAPPTVAESVAYRRYVAPEPPPVEDDTLAAYNDYLARLDGQDGRPS</sequence>
<dbReference type="OrthoDB" id="5187941at2"/>
<dbReference type="Proteomes" id="UP000186132">
    <property type="component" value="Unassembled WGS sequence"/>
</dbReference>
<feature type="transmembrane region" description="Helical" evidence="1">
    <location>
        <begin position="12"/>
        <end position="34"/>
    </location>
</feature>
<dbReference type="AlphaFoldDB" id="A0A1M5RWC3"/>
<proteinExistence type="predicted"/>
<keyword evidence="1" id="KW-0472">Membrane</keyword>
<gene>
    <name evidence="2" type="ORF">SAMN05443575_3670</name>
</gene>
<evidence type="ECO:0000313" key="3">
    <source>
        <dbReference type="Proteomes" id="UP000186132"/>
    </source>
</evidence>
<keyword evidence="3" id="KW-1185">Reference proteome</keyword>
<evidence type="ECO:0000313" key="2">
    <source>
        <dbReference type="EMBL" id="SHH30622.1"/>
    </source>
</evidence>
<feature type="transmembrane region" description="Helical" evidence="1">
    <location>
        <begin position="46"/>
        <end position="65"/>
    </location>
</feature>
<dbReference type="RefSeq" id="WP_073391837.1">
    <property type="nucleotide sequence ID" value="NZ_FQVU01000005.1"/>
</dbReference>
<organism evidence="2 3">
    <name type="scientific">Jatrophihabitans endophyticus</name>
    <dbReference type="NCBI Taxonomy" id="1206085"/>
    <lineage>
        <taxon>Bacteria</taxon>
        <taxon>Bacillati</taxon>
        <taxon>Actinomycetota</taxon>
        <taxon>Actinomycetes</taxon>
        <taxon>Jatrophihabitantales</taxon>
        <taxon>Jatrophihabitantaceae</taxon>
        <taxon>Jatrophihabitans</taxon>
    </lineage>
</organism>
<keyword evidence="1" id="KW-0812">Transmembrane</keyword>
<reference evidence="2 3" key="1">
    <citation type="submission" date="2016-11" db="EMBL/GenBank/DDBJ databases">
        <authorList>
            <person name="Jaros S."/>
            <person name="Januszkiewicz K."/>
            <person name="Wedrychowicz H."/>
        </authorList>
    </citation>
    <scope>NUCLEOTIDE SEQUENCE [LARGE SCALE GENOMIC DNA]</scope>
    <source>
        <strain evidence="2 3">DSM 45627</strain>
    </source>
</reference>
<accession>A0A1M5RWC3</accession>
<evidence type="ECO:0008006" key="4">
    <source>
        <dbReference type="Google" id="ProtNLM"/>
    </source>
</evidence>
<dbReference type="EMBL" id="FQVU01000005">
    <property type="protein sequence ID" value="SHH30622.1"/>
    <property type="molecule type" value="Genomic_DNA"/>
</dbReference>